<name>A0ACC3SNQ1_9PEZI</name>
<keyword evidence="2" id="KW-1185">Reference proteome</keyword>
<dbReference type="Proteomes" id="UP001320706">
    <property type="component" value="Unassembled WGS sequence"/>
</dbReference>
<proteinExistence type="predicted"/>
<dbReference type="EMBL" id="JAMKPW020000005">
    <property type="protein sequence ID" value="KAK8217478.1"/>
    <property type="molecule type" value="Genomic_DNA"/>
</dbReference>
<gene>
    <name evidence="1" type="ORF">M8818_001234</name>
</gene>
<sequence length="813" mass="88842">MAVAPVPKDGAKVEPRSPHVADPALQPFLRVAFDPVDYLNSTLPSLAVNNPPRDASSERASLADLSTQTQTLLSQLNAQTSRLSNTLTQLTDEILRSGSRLAYEVEILRGETVGLSDALNEGLKDDVQRFVPEEVDQLKADNTTTQEPEYIARLRTLTLVRLRLDSVIKIFGEAMQWPLAPSELSVASSLISVSAPDFGGRRSTSLERPYWYNQAWLLVTSSMKLHSPIPHAMEALATSKRAEISQRLGEKSSQHVHKKRTALCGHFLILAQSGLTSPIMAKTNLIPNAFNLLVVIAVALGSTACSYGMSIISSTIGQPSFYVDMGLAQAGEPGYARTSNYIGAFNGVNSAGSACAAVFTAWTANKIGRLRSIELGAVVTVVGGALCGGSVNVAMFLVARFIAGWGVGMLITVIPMYQAEVSTPEARGFMVSMHGIMFAVGYSLSAYIGFGCYFISASGSSSSFPWRFPLAFQAVPALLLLACSRWLPFSPRWLMQAGRMDEARAVLHRLHRTNDDAHETTANKEFIQMKKQLELDQQIHQDQGGVFAIFSTAPNRRRAYVGFTLMLGNELTGVLIIANYGVLLYQSLGMKTFMPLLLSALWVTASFPGNVFTALFIDRIGRRRFMLIGIAGILVALIFECAMQAQYLGTDNKAGEKAAIFFIFLFILFWSSFIDASQYLYLAEIFPTHLRSSGMAVGMVGLYLGAIILLVAGPIALDVIKWKFFLVLIIPTALHWLNIFFVFPETKQRSLEDINAAFGEKVAVHYWHATEEEEVMYAKAMAEEEAEVRGRSANGNGGKEKGGTQYLEVAEAV</sequence>
<organism evidence="1 2">
    <name type="scientific">Zalaria obscura</name>
    <dbReference type="NCBI Taxonomy" id="2024903"/>
    <lineage>
        <taxon>Eukaryota</taxon>
        <taxon>Fungi</taxon>
        <taxon>Dikarya</taxon>
        <taxon>Ascomycota</taxon>
        <taxon>Pezizomycotina</taxon>
        <taxon>Dothideomycetes</taxon>
        <taxon>Dothideomycetidae</taxon>
        <taxon>Dothideales</taxon>
        <taxon>Zalariaceae</taxon>
        <taxon>Zalaria</taxon>
    </lineage>
</organism>
<reference evidence="1" key="1">
    <citation type="submission" date="2024-02" db="EMBL/GenBank/DDBJ databases">
        <title>Metagenome Assembled Genome of Zalaria obscura JY119.</title>
        <authorList>
            <person name="Vighnesh L."/>
            <person name="Jagadeeshwari U."/>
            <person name="Venkata Ramana C."/>
            <person name="Sasikala C."/>
        </authorList>
    </citation>
    <scope>NUCLEOTIDE SEQUENCE</scope>
    <source>
        <strain evidence="1">JY119</strain>
    </source>
</reference>
<comment type="caution">
    <text evidence="1">The sequence shown here is derived from an EMBL/GenBank/DDBJ whole genome shotgun (WGS) entry which is preliminary data.</text>
</comment>
<evidence type="ECO:0000313" key="2">
    <source>
        <dbReference type="Proteomes" id="UP001320706"/>
    </source>
</evidence>
<protein>
    <submittedName>
        <fullName evidence="1">Uncharacterized protein</fullName>
    </submittedName>
</protein>
<evidence type="ECO:0000313" key="1">
    <source>
        <dbReference type="EMBL" id="KAK8217478.1"/>
    </source>
</evidence>
<accession>A0ACC3SNQ1</accession>